<dbReference type="Pfam" id="PF00059">
    <property type="entry name" value="Lectin_C"/>
    <property type="match status" value="1"/>
</dbReference>
<proteinExistence type="predicted"/>
<accession>A0AAE1B7V3</accession>
<dbReference type="PROSITE" id="PS50041">
    <property type="entry name" value="C_TYPE_LECTIN_2"/>
    <property type="match status" value="1"/>
</dbReference>
<name>A0AAE1B7V3_9GAST</name>
<evidence type="ECO:0000313" key="3">
    <source>
        <dbReference type="Proteomes" id="UP001283361"/>
    </source>
</evidence>
<dbReference type="EMBL" id="JAWDGP010000410">
    <property type="protein sequence ID" value="KAK3800845.1"/>
    <property type="molecule type" value="Genomic_DNA"/>
</dbReference>
<dbReference type="CDD" id="cd00037">
    <property type="entry name" value="CLECT"/>
    <property type="match status" value="1"/>
</dbReference>
<reference evidence="2" key="1">
    <citation type="journal article" date="2023" name="G3 (Bethesda)">
        <title>A reference genome for the long-term kleptoplast-retaining sea slug Elysia crispata morphotype clarki.</title>
        <authorList>
            <person name="Eastman K.E."/>
            <person name="Pendleton A.L."/>
            <person name="Shaikh M.A."/>
            <person name="Suttiyut T."/>
            <person name="Ogas R."/>
            <person name="Tomko P."/>
            <person name="Gavelis G."/>
            <person name="Widhalm J.R."/>
            <person name="Wisecaver J.H."/>
        </authorList>
    </citation>
    <scope>NUCLEOTIDE SEQUENCE</scope>
    <source>
        <strain evidence="2">ECLA1</strain>
    </source>
</reference>
<dbReference type="InterPro" id="IPR016186">
    <property type="entry name" value="C-type_lectin-like/link_sf"/>
</dbReference>
<keyword evidence="3" id="KW-1185">Reference proteome</keyword>
<dbReference type="InterPro" id="IPR001304">
    <property type="entry name" value="C-type_lectin-like"/>
</dbReference>
<dbReference type="Gene3D" id="3.10.100.10">
    <property type="entry name" value="Mannose-Binding Protein A, subunit A"/>
    <property type="match status" value="1"/>
</dbReference>
<dbReference type="Proteomes" id="UP001283361">
    <property type="component" value="Unassembled WGS sequence"/>
</dbReference>
<organism evidence="2 3">
    <name type="scientific">Elysia crispata</name>
    <name type="common">lettuce slug</name>
    <dbReference type="NCBI Taxonomy" id="231223"/>
    <lineage>
        <taxon>Eukaryota</taxon>
        <taxon>Metazoa</taxon>
        <taxon>Spiralia</taxon>
        <taxon>Lophotrochozoa</taxon>
        <taxon>Mollusca</taxon>
        <taxon>Gastropoda</taxon>
        <taxon>Heterobranchia</taxon>
        <taxon>Euthyneura</taxon>
        <taxon>Panpulmonata</taxon>
        <taxon>Sacoglossa</taxon>
        <taxon>Placobranchoidea</taxon>
        <taxon>Plakobranchidae</taxon>
        <taxon>Elysia</taxon>
    </lineage>
</organism>
<comment type="caution">
    <text evidence="2">The sequence shown here is derived from an EMBL/GenBank/DDBJ whole genome shotgun (WGS) entry which is preliminary data.</text>
</comment>
<dbReference type="InterPro" id="IPR016187">
    <property type="entry name" value="CTDL_fold"/>
</dbReference>
<protein>
    <recommendedName>
        <fullName evidence="1">C-type lectin domain-containing protein</fullName>
    </recommendedName>
</protein>
<dbReference type="AlphaFoldDB" id="A0AAE1B7V3"/>
<evidence type="ECO:0000259" key="1">
    <source>
        <dbReference type="PROSITE" id="PS50041"/>
    </source>
</evidence>
<feature type="domain" description="C-type lectin" evidence="1">
    <location>
        <begin position="33"/>
        <end position="145"/>
    </location>
</feature>
<evidence type="ECO:0000313" key="2">
    <source>
        <dbReference type="EMBL" id="KAK3800845.1"/>
    </source>
</evidence>
<sequence>MQVYLSIPGAIFVSFTLILLIRNGGGLSMADKFEFVGTRLKFAEAELVCQNRSFDGLAVISSPEEFNYAIQATKQLRKKWGLWVALRFDLELQKLMWVDGTELAPNMPWLSSSPTPSANNPCARIHVSGVMGMLPCSNRRYFICGNRIQTFEEAHGITHKSMKPFNISSTLAEHQVRSYKKCAILCSRQHLCHAAWFDTSFTCVLLRPDGYTGLENSQNAQTFVREGYIGYTE</sequence>
<dbReference type="SUPFAM" id="SSF56436">
    <property type="entry name" value="C-type lectin-like"/>
    <property type="match status" value="1"/>
</dbReference>
<gene>
    <name evidence="2" type="ORF">RRG08_008600</name>
</gene>